<organism evidence="1 2">
    <name type="scientific">Pocillopora damicornis</name>
    <name type="common">Cauliflower coral</name>
    <name type="synonym">Millepora damicornis</name>
    <dbReference type="NCBI Taxonomy" id="46731"/>
    <lineage>
        <taxon>Eukaryota</taxon>
        <taxon>Metazoa</taxon>
        <taxon>Cnidaria</taxon>
        <taxon>Anthozoa</taxon>
        <taxon>Hexacorallia</taxon>
        <taxon>Scleractinia</taxon>
        <taxon>Astrocoeniina</taxon>
        <taxon>Pocilloporidae</taxon>
        <taxon>Pocillopora</taxon>
    </lineage>
</organism>
<sequence length="189" mass="21911">MAAILHVGNGGEQNIILPPGQEARHRPMFVDGSDSISQTVYEFHGRLWHRCYNCFPVCKQIAWNLWDRMMEALYQETNEKTATLKEWGYRVVETWECPWHTQINANFHISDYIQTQQGMDLERGQISKNPGPKTTTKLMLNSFWGKFKESLNKTKVSQMTEAFELLSIIANPPQRYTGIQILSVDMIEI</sequence>
<comment type="caution">
    <text evidence="1">The sequence shown here is derived from an EMBL/GenBank/DDBJ whole genome shotgun (WGS) entry which is preliminary data.</text>
</comment>
<feature type="non-terminal residue" evidence="1">
    <location>
        <position position="189"/>
    </location>
</feature>
<dbReference type="AlphaFoldDB" id="A0A3M6V0T7"/>
<dbReference type="EMBL" id="RCHS01000392">
    <property type="protein sequence ID" value="RMX59168.1"/>
    <property type="molecule type" value="Genomic_DNA"/>
</dbReference>
<name>A0A3M6V0T7_POCDA</name>
<dbReference type="Gene3D" id="3.40.960.10">
    <property type="entry name" value="VSR Endonuclease"/>
    <property type="match status" value="1"/>
</dbReference>
<protein>
    <recommendedName>
        <fullName evidence="3">DNA-directed DNA polymerase</fullName>
    </recommendedName>
</protein>
<keyword evidence="2" id="KW-1185">Reference proteome</keyword>
<dbReference type="Proteomes" id="UP000275408">
    <property type="component" value="Unassembled WGS sequence"/>
</dbReference>
<reference evidence="1 2" key="1">
    <citation type="journal article" date="2018" name="Sci. Rep.">
        <title>Comparative analysis of the Pocillopora damicornis genome highlights role of immune system in coral evolution.</title>
        <authorList>
            <person name="Cunning R."/>
            <person name="Bay R.A."/>
            <person name="Gillette P."/>
            <person name="Baker A.C."/>
            <person name="Traylor-Knowles N."/>
        </authorList>
    </citation>
    <scope>NUCLEOTIDE SEQUENCE [LARGE SCALE GENOMIC DNA]</scope>
    <source>
        <strain evidence="1">RSMAS</strain>
        <tissue evidence="1">Whole animal</tissue>
    </source>
</reference>
<evidence type="ECO:0008006" key="3">
    <source>
        <dbReference type="Google" id="ProtNLM"/>
    </source>
</evidence>
<gene>
    <name evidence="1" type="ORF">pdam_00024264</name>
</gene>
<accession>A0A3M6V0T7</accession>
<evidence type="ECO:0000313" key="1">
    <source>
        <dbReference type="EMBL" id="RMX59168.1"/>
    </source>
</evidence>
<evidence type="ECO:0000313" key="2">
    <source>
        <dbReference type="Proteomes" id="UP000275408"/>
    </source>
</evidence>
<proteinExistence type="predicted"/>